<dbReference type="OrthoDB" id="9769600at2"/>
<accession>A0A0J8V7G7</accession>
<organism evidence="1 2">
    <name type="scientific">Photobacterium swingsii</name>
    <dbReference type="NCBI Taxonomy" id="680026"/>
    <lineage>
        <taxon>Bacteria</taxon>
        <taxon>Pseudomonadati</taxon>
        <taxon>Pseudomonadota</taxon>
        <taxon>Gammaproteobacteria</taxon>
        <taxon>Vibrionales</taxon>
        <taxon>Vibrionaceae</taxon>
        <taxon>Photobacterium</taxon>
    </lineage>
</organism>
<comment type="caution">
    <text evidence="1">The sequence shown here is derived from an EMBL/GenBank/DDBJ whole genome shotgun (WGS) entry which is preliminary data.</text>
</comment>
<dbReference type="GO" id="GO:0016740">
    <property type="term" value="F:transferase activity"/>
    <property type="evidence" value="ECO:0007669"/>
    <property type="project" value="UniProtKB-KW"/>
</dbReference>
<gene>
    <name evidence="1" type="ORF">C9I94_14580</name>
</gene>
<dbReference type="Gene3D" id="3.40.50.2000">
    <property type="entry name" value="Glycogen Phosphorylase B"/>
    <property type="match status" value="1"/>
</dbReference>
<sequence length="392" mass="44906">MEFLVFGEDWGRHPSSSQHIMSQLMHAYPVTWVNSIGLRQPRLNYRDIMRIKEKLFAKFTAAKPNTPSTVNTTENHQQADRQPTQIIQPLVWPLAQHTGLKLLNRLSLQRQLPEKRYQRIIWTALPSAIDLFSICESDLVIYYCGDDFSALAGVDHQATAAAEQRLMFRADLVFACSPMLQAKLQQLNPNNPVILLPHGVSISQFATPQPAPANIHLQQTSIGFYGSIDQWLDQELLKELAIQRPLINFYLLGPINTDISTLADTNNIHLLPAQPHKQLARYLQHWDMAILPFKNTPQIQACNPLKLREYLAAGCPTISSDFPATQPYRSAIQTATTTEQWLQAIDHYSHWGQTERQHYQTRTRQLIETETWQVRAKEVTDRISHQLKHKVS</sequence>
<proteinExistence type="predicted"/>
<evidence type="ECO:0000313" key="1">
    <source>
        <dbReference type="EMBL" id="PSW23936.1"/>
    </source>
</evidence>
<dbReference type="STRING" id="680026.AB733_22905"/>
<dbReference type="AlphaFoldDB" id="A0A0J8V7G7"/>
<protein>
    <submittedName>
        <fullName evidence="1">Glycosyltransferase family 1 protein</fullName>
    </submittedName>
</protein>
<dbReference type="SUPFAM" id="SSF53756">
    <property type="entry name" value="UDP-Glycosyltransferase/glycogen phosphorylase"/>
    <property type="match status" value="1"/>
</dbReference>
<reference evidence="1 2" key="1">
    <citation type="submission" date="2018-01" db="EMBL/GenBank/DDBJ databases">
        <title>Whole genome sequencing of Histamine producing bacteria.</title>
        <authorList>
            <person name="Butler K."/>
        </authorList>
    </citation>
    <scope>NUCLEOTIDE SEQUENCE [LARGE SCALE GENOMIC DNA]</scope>
    <source>
        <strain evidence="1 2">DSM 24669</strain>
    </source>
</reference>
<dbReference type="EMBL" id="PYLZ01000007">
    <property type="protein sequence ID" value="PSW23936.1"/>
    <property type="molecule type" value="Genomic_DNA"/>
</dbReference>
<name>A0A0J8V7G7_9GAMM</name>
<keyword evidence="1" id="KW-0808">Transferase</keyword>
<dbReference type="Proteomes" id="UP000240481">
    <property type="component" value="Unassembled WGS sequence"/>
</dbReference>
<evidence type="ECO:0000313" key="2">
    <source>
        <dbReference type="Proteomes" id="UP000240481"/>
    </source>
</evidence>
<keyword evidence="2" id="KW-1185">Reference proteome</keyword>